<dbReference type="PANTHER" id="PTHR33048:SF158">
    <property type="entry name" value="MEMBRANE PROTEIN PTH11-LIKE, PUTATIVE-RELATED"/>
    <property type="match status" value="1"/>
</dbReference>
<dbReference type="AlphaFoldDB" id="A0A8H8RF75"/>
<keyword evidence="4 7" id="KW-0472">Membrane</keyword>
<evidence type="ECO:0000256" key="4">
    <source>
        <dbReference type="ARBA" id="ARBA00023136"/>
    </source>
</evidence>
<evidence type="ECO:0000256" key="3">
    <source>
        <dbReference type="ARBA" id="ARBA00022989"/>
    </source>
</evidence>
<evidence type="ECO:0000256" key="2">
    <source>
        <dbReference type="ARBA" id="ARBA00022692"/>
    </source>
</evidence>
<evidence type="ECO:0000256" key="1">
    <source>
        <dbReference type="ARBA" id="ARBA00004141"/>
    </source>
</evidence>
<sequence length="316" mass="35184">MGTHGLGPGPNLRPMVAKATIGTHQWDLKIGQMISPDSMFGGVAFGVSTLPTFMFAKLTFFVLYLQLFRPRKGLVRWIWGGALFTTCFYIATSITQFYYLIPGRGQTWIGKVGLNPNGRYATVGIVASCFGVVSDFYIFFLAAVGIWQLQMPKKRKLGIISIFATGLLTCIVSIVALAYRIRSKSAVDGTYELLPPTLLIVIELSVGVSCSCMPAVGSLTKHYSNPFSGLRSHFSLLRTRPYGRGSSRDDRSQPEKYSGLRNTEDRNASQLELYHKLGEAELMQLQPVVIKGDHSREWQMEPAVINVQHEVYQTRE</sequence>
<evidence type="ECO:0000313" key="9">
    <source>
        <dbReference type="EMBL" id="TVY33145.1"/>
    </source>
</evidence>
<comment type="caution">
    <text evidence="9">The sequence shown here is derived from an EMBL/GenBank/DDBJ whole genome shotgun (WGS) entry which is preliminary data.</text>
</comment>
<organism evidence="9 10">
    <name type="scientific">Lachnellula occidentalis</name>
    <dbReference type="NCBI Taxonomy" id="215460"/>
    <lineage>
        <taxon>Eukaryota</taxon>
        <taxon>Fungi</taxon>
        <taxon>Dikarya</taxon>
        <taxon>Ascomycota</taxon>
        <taxon>Pezizomycotina</taxon>
        <taxon>Leotiomycetes</taxon>
        <taxon>Helotiales</taxon>
        <taxon>Lachnaceae</taxon>
        <taxon>Lachnellula</taxon>
    </lineage>
</organism>
<feature type="transmembrane region" description="Helical" evidence="7">
    <location>
        <begin position="159"/>
        <end position="181"/>
    </location>
</feature>
<dbReference type="EMBL" id="QGMI01001466">
    <property type="protein sequence ID" value="TVY33145.1"/>
    <property type="molecule type" value="Genomic_DNA"/>
</dbReference>
<evidence type="ECO:0000256" key="5">
    <source>
        <dbReference type="ARBA" id="ARBA00038359"/>
    </source>
</evidence>
<dbReference type="OrthoDB" id="444631at2759"/>
<dbReference type="InterPro" id="IPR052337">
    <property type="entry name" value="SAT4-like"/>
</dbReference>
<evidence type="ECO:0000256" key="6">
    <source>
        <dbReference type="SAM" id="MobiDB-lite"/>
    </source>
</evidence>
<dbReference type="Pfam" id="PF20684">
    <property type="entry name" value="Fung_rhodopsin"/>
    <property type="match status" value="1"/>
</dbReference>
<comment type="subcellular location">
    <subcellularLocation>
        <location evidence="1">Membrane</location>
        <topology evidence="1">Multi-pass membrane protein</topology>
    </subcellularLocation>
</comment>
<reference evidence="9 10" key="1">
    <citation type="submission" date="2018-05" db="EMBL/GenBank/DDBJ databases">
        <title>Genome sequencing and assembly of the regulated plant pathogen Lachnellula willkommii and related sister species for the development of diagnostic species identification markers.</title>
        <authorList>
            <person name="Giroux E."/>
            <person name="Bilodeau G."/>
        </authorList>
    </citation>
    <scope>NUCLEOTIDE SEQUENCE [LARGE SCALE GENOMIC DNA]</scope>
    <source>
        <strain evidence="9 10">CBS 160.35</strain>
    </source>
</reference>
<keyword evidence="3 7" id="KW-1133">Transmembrane helix</keyword>
<evidence type="ECO:0000256" key="7">
    <source>
        <dbReference type="SAM" id="Phobius"/>
    </source>
</evidence>
<evidence type="ECO:0000259" key="8">
    <source>
        <dbReference type="Pfam" id="PF20684"/>
    </source>
</evidence>
<feature type="domain" description="Rhodopsin" evidence="8">
    <location>
        <begin position="16"/>
        <end position="221"/>
    </location>
</feature>
<feature type="region of interest" description="Disordered" evidence="6">
    <location>
        <begin position="241"/>
        <end position="262"/>
    </location>
</feature>
<comment type="similarity">
    <text evidence="5">Belongs to the SAT4 family.</text>
</comment>
<dbReference type="Proteomes" id="UP000443090">
    <property type="component" value="Unassembled WGS sequence"/>
</dbReference>
<dbReference type="PANTHER" id="PTHR33048">
    <property type="entry name" value="PTH11-LIKE INTEGRAL MEMBRANE PROTEIN (AFU_ORTHOLOGUE AFUA_5G11245)"/>
    <property type="match status" value="1"/>
</dbReference>
<name>A0A8H8RF75_9HELO</name>
<feature type="transmembrane region" description="Helical" evidence="7">
    <location>
        <begin position="77"/>
        <end position="101"/>
    </location>
</feature>
<evidence type="ECO:0000313" key="10">
    <source>
        <dbReference type="Proteomes" id="UP000443090"/>
    </source>
</evidence>
<dbReference type="GO" id="GO:0016020">
    <property type="term" value="C:membrane"/>
    <property type="evidence" value="ECO:0007669"/>
    <property type="project" value="UniProtKB-SubCell"/>
</dbReference>
<protein>
    <recommendedName>
        <fullName evidence="8">Rhodopsin domain-containing protein</fullName>
    </recommendedName>
</protein>
<dbReference type="InterPro" id="IPR049326">
    <property type="entry name" value="Rhodopsin_dom_fungi"/>
</dbReference>
<feature type="transmembrane region" description="Helical" evidence="7">
    <location>
        <begin position="43"/>
        <end position="65"/>
    </location>
</feature>
<keyword evidence="2 7" id="KW-0812">Transmembrane</keyword>
<gene>
    <name evidence="9" type="ORF">LOCC1_G007537</name>
</gene>
<feature type="transmembrane region" description="Helical" evidence="7">
    <location>
        <begin position="121"/>
        <end position="147"/>
    </location>
</feature>
<proteinExistence type="inferred from homology"/>
<accession>A0A8H8RF75</accession>
<keyword evidence="10" id="KW-1185">Reference proteome</keyword>